<name>A0A517PSX7_9PLAN</name>
<keyword evidence="3" id="KW-1185">Reference proteome</keyword>
<dbReference type="EMBL" id="CP036266">
    <property type="protein sequence ID" value="QDT22469.1"/>
    <property type="molecule type" value="Genomic_DNA"/>
</dbReference>
<dbReference type="Proteomes" id="UP000320421">
    <property type="component" value="Chromosome"/>
</dbReference>
<evidence type="ECO:0000313" key="3">
    <source>
        <dbReference type="Proteomes" id="UP000320421"/>
    </source>
</evidence>
<proteinExistence type="predicted"/>
<organism evidence="2 3">
    <name type="scientific">Gimesia chilikensis</name>
    <dbReference type="NCBI Taxonomy" id="2605989"/>
    <lineage>
        <taxon>Bacteria</taxon>
        <taxon>Pseudomonadati</taxon>
        <taxon>Planctomycetota</taxon>
        <taxon>Planctomycetia</taxon>
        <taxon>Planctomycetales</taxon>
        <taxon>Planctomycetaceae</taxon>
        <taxon>Gimesia</taxon>
    </lineage>
</organism>
<evidence type="ECO:0000313" key="2">
    <source>
        <dbReference type="EMBL" id="QDT22469.1"/>
    </source>
</evidence>
<feature type="region of interest" description="Disordered" evidence="1">
    <location>
        <begin position="1"/>
        <end position="61"/>
    </location>
</feature>
<evidence type="ECO:0000256" key="1">
    <source>
        <dbReference type="SAM" id="MobiDB-lite"/>
    </source>
</evidence>
<reference evidence="2 3" key="1">
    <citation type="submission" date="2019-02" db="EMBL/GenBank/DDBJ databases">
        <title>Deep-cultivation of Planctomycetes and their phenomic and genomic characterization uncovers novel biology.</title>
        <authorList>
            <person name="Wiegand S."/>
            <person name="Jogler M."/>
            <person name="Boedeker C."/>
            <person name="Pinto D."/>
            <person name="Vollmers J."/>
            <person name="Rivas-Marin E."/>
            <person name="Kohn T."/>
            <person name="Peeters S.H."/>
            <person name="Heuer A."/>
            <person name="Rast P."/>
            <person name="Oberbeckmann S."/>
            <person name="Bunk B."/>
            <person name="Jeske O."/>
            <person name="Meyerdierks A."/>
            <person name="Storesund J.E."/>
            <person name="Kallscheuer N."/>
            <person name="Luecker S."/>
            <person name="Lage O.M."/>
            <person name="Pohl T."/>
            <person name="Merkel B.J."/>
            <person name="Hornburger P."/>
            <person name="Mueller R.-W."/>
            <person name="Bruemmer F."/>
            <person name="Labrenz M."/>
            <person name="Spormann A.M."/>
            <person name="Op den Camp H."/>
            <person name="Overmann J."/>
            <person name="Amann R."/>
            <person name="Jetten M.S.M."/>
            <person name="Mascher T."/>
            <person name="Medema M.H."/>
            <person name="Devos D.P."/>
            <person name="Kaster A.-K."/>
            <person name="Ovreas L."/>
            <person name="Rohde M."/>
            <person name="Galperin M.Y."/>
            <person name="Jogler C."/>
        </authorList>
    </citation>
    <scope>NUCLEOTIDE SEQUENCE [LARGE SCALE GENOMIC DNA]</scope>
    <source>
        <strain evidence="2 3">HG66A1</strain>
    </source>
</reference>
<sequence>MSTPSSPPHAGIDVIPRGIFAAGEPEKNHSDSSDKDEIPPGTFHGESSDKDEIPPGTFHVL</sequence>
<protein>
    <submittedName>
        <fullName evidence="2">Uncharacterized protein</fullName>
    </submittedName>
</protein>
<dbReference type="AlphaFoldDB" id="A0A517PSX7"/>
<feature type="compositionally biased region" description="Basic and acidic residues" evidence="1">
    <location>
        <begin position="24"/>
        <end position="38"/>
    </location>
</feature>
<dbReference type="RefSeq" id="WP_145188341.1">
    <property type="nucleotide sequence ID" value="NZ_CP036266.1"/>
</dbReference>
<gene>
    <name evidence="2" type="ORF">HG66A1_42770</name>
</gene>
<accession>A0A517PSX7</accession>